<name>A0A176S623_9GAMM</name>
<organism evidence="1 2">
    <name type="scientific">Candidatus Thiomargarita nelsonii</name>
    <dbReference type="NCBI Taxonomy" id="1003181"/>
    <lineage>
        <taxon>Bacteria</taxon>
        <taxon>Pseudomonadati</taxon>
        <taxon>Pseudomonadota</taxon>
        <taxon>Gammaproteobacteria</taxon>
        <taxon>Thiotrichales</taxon>
        <taxon>Thiotrichaceae</taxon>
        <taxon>Thiomargarita</taxon>
    </lineage>
</organism>
<dbReference type="EMBL" id="LUTY01000348">
    <property type="protein sequence ID" value="OAD23475.1"/>
    <property type="molecule type" value="Genomic_DNA"/>
</dbReference>
<dbReference type="AlphaFoldDB" id="A0A176S623"/>
<accession>A0A176S623</accession>
<protein>
    <submittedName>
        <fullName evidence="1">Uncharacterized protein</fullName>
    </submittedName>
</protein>
<evidence type="ECO:0000313" key="2">
    <source>
        <dbReference type="Proteomes" id="UP000076962"/>
    </source>
</evidence>
<evidence type="ECO:0000313" key="1">
    <source>
        <dbReference type="EMBL" id="OAD23475.1"/>
    </source>
</evidence>
<dbReference type="Proteomes" id="UP000076962">
    <property type="component" value="Unassembled WGS sequence"/>
</dbReference>
<reference evidence="1 2" key="1">
    <citation type="submission" date="2016-05" db="EMBL/GenBank/DDBJ databases">
        <title>Single-cell genome of chain-forming Candidatus Thiomargarita nelsonii and comparison to other large sulfur-oxidizing bacteria.</title>
        <authorList>
            <person name="Winkel M."/>
            <person name="Salman V."/>
            <person name="Woyke T."/>
            <person name="Schulz-Vogt H."/>
            <person name="Richter M."/>
            <person name="Flood B."/>
            <person name="Bailey J."/>
            <person name="Amann R."/>
            <person name="Mussmann M."/>
        </authorList>
    </citation>
    <scope>NUCLEOTIDE SEQUENCE [LARGE SCALE GENOMIC DNA]</scope>
    <source>
        <strain evidence="1 2">THI036</strain>
    </source>
</reference>
<keyword evidence="2" id="KW-1185">Reference proteome</keyword>
<proteinExistence type="predicted"/>
<comment type="caution">
    <text evidence="1">The sequence shown here is derived from an EMBL/GenBank/DDBJ whole genome shotgun (WGS) entry which is preliminary data.</text>
</comment>
<gene>
    <name evidence="1" type="ORF">THIOM_000692</name>
</gene>
<sequence length="93" mass="10566">MAAAAAYRNLFINCGEEYMILQADINKEGTLNVSIPQILWGKKVTVSINEEIESETSNWEKISAALEKVDALEFPHRTHDEIIAELRAFRETE</sequence>